<dbReference type="RefSeq" id="WP_229960992.1">
    <property type="nucleotide sequence ID" value="NZ_JAJJWI010000009.1"/>
</dbReference>
<dbReference type="Proteomes" id="UP001597369">
    <property type="component" value="Unassembled WGS sequence"/>
</dbReference>
<name>A0ABW4WWU9_9BACT</name>
<protein>
    <submittedName>
        <fullName evidence="1">DUF937 domain-containing protein</fullName>
    </submittedName>
</protein>
<keyword evidence="2" id="KW-1185">Reference proteome</keyword>
<proteinExistence type="predicted"/>
<dbReference type="EMBL" id="JBHUHV010000029">
    <property type="protein sequence ID" value="MFD2067209.1"/>
    <property type="molecule type" value="Genomic_DNA"/>
</dbReference>
<accession>A0ABW4WWU9</accession>
<gene>
    <name evidence="1" type="ORF">ACFSKU_09970</name>
</gene>
<evidence type="ECO:0000313" key="2">
    <source>
        <dbReference type="Proteomes" id="UP001597369"/>
    </source>
</evidence>
<reference evidence="2" key="1">
    <citation type="journal article" date="2019" name="Int. J. Syst. Evol. Microbiol.">
        <title>The Global Catalogue of Microorganisms (GCM) 10K type strain sequencing project: providing services to taxonomists for standard genome sequencing and annotation.</title>
        <authorList>
            <consortium name="The Broad Institute Genomics Platform"/>
            <consortium name="The Broad Institute Genome Sequencing Center for Infectious Disease"/>
            <person name="Wu L."/>
            <person name="Ma J."/>
        </authorList>
    </citation>
    <scope>NUCLEOTIDE SEQUENCE [LARGE SCALE GENOMIC DNA]</scope>
    <source>
        <strain evidence="2">JCM 16545</strain>
    </source>
</reference>
<comment type="caution">
    <text evidence="1">The sequence shown here is derived from an EMBL/GenBank/DDBJ whole genome shotgun (WGS) entry which is preliminary data.</text>
</comment>
<organism evidence="1 2">
    <name type="scientific">Pontibacter silvestris</name>
    <dbReference type="NCBI Taxonomy" id="2305183"/>
    <lineage>
        <taxon>Bacteria</taxon>
        <taxon>Pseudomonadati</taxon>
        <taxon>Bacteroidota</taxon>
        <taxon>Cytophagia</taxon>
        <taxon>Cytophagales</taxon>
        <taxon>Hymenobacteraceae</taxon>
        <taxon>Pontibacter</taxon>
    </lineage>
</organism>
<sequence length="147" mass="15296">MLENIINNFKGQLTGELQNKFNLQPDQANKSVDLAQQNLSGGMKNQASSGDFGGIMNVLKGNQSATQSPAMNGMIGNYVNDLTTKLGLPPQVASQIGPFVMNFIMGKLSSKVTSEGMGNSDIMGMLGGGLADKLPGGLGSKLGGLFK</sequence>
<evidence type="ECO:0000313" key="1">
    <source>
        <dbReference type="EMBL" id="MFD2067209.1"/>
    </source>
</evidence>